<dbReference type="Proteomes" id="UP000433050">
    <property type="component" value="Unassembled WGS sequence"/>
</dbReference>
<feature type="domain" description="SH3b" evidence="2">
    <location>
        <begin position="369"/>
        <end position="417"/>
    </location>
</feature>
<keyword evidence="4" id="KW-1185">Reference proteome</keyword>
<accession>A0A5S9NTS0</accession>
<feature type="region of interest" description="Disordered" evidence="1">
    <location>
        <begin position="32"/>
        <end position="112"/>
    </location>
</feature>
<evidence type="ECO:0000256" key="1">
    <source>
        <dbReference type="SAM" id="MobiDB-lite"/>
    </source>
</evidence>
<evidence type="ECO:0000313" key="4">
    <source>
        <dbReference type="Proteomes" id="UP000433050"/>
    </source>
</evidence>
<gene>
    <name evidence="3" type="ORF">STARVERO_01713</name>
</gene>
<dbReference type="AlphaFoldDB" id="A0A5S9NTS0"/>
<dbReference type="InterPro" id="IPR003646">
    <property type="entry name" value="SH3-like_bac-type"/>
</dbReference>
<dbReference type="RefSeq" id="WP_159598550.1">
    <property type="nucleotide sequence ID" value="NZ_CACSAS010000001.1"/>
</dbReference>
<organism evidence="3 4">
    <name type="scientific">Starkeya nomas</name>
    <dbReference type="NCBI Taxonomy" id="2666134"/>
    <lineage>
        <taxon>Bacteria</taxon>
        <taxon>Pseudomonadati</taxon>
        <taxon>Pseudomonadota</taxon>
        <taxon>Alphaproteobacteria</taxon>
        <taxon>Hyphomicrobiales</taxon>
        <taxon>Xanthobacteraceae</taxon>
        <taxon>Starkeya</taxon>
    </lineage>
</organism>
<feature type="compositionally biased region" description="Acidic residues" evidence="1">
    <location>
        <begin position="342"/>
        <end position="351"/>
    </location>
</feature>
<sequence>MSSSSQEPRGTGLSSSLVSDFRAILNSLEQEKAARDDAAPLPSVRPAVSGPRPIPAVVAATPSPAADAPAAPAGSPVASVSSASARSAPGAPLRPAGETPAPRSYEEVRERLASLGDVSDMLAKRAPATPASKSDGAASADAGKPRRRGFGTSARATGEPEPKRKRSASTDVITWQRLGVLAVFMAVVGGGAVVLQSLAAREEASVAPEVIGNAAIASVAPSTAMPVAVAAVPSPEPAHAAATPEAGADRPADVAPTSVADALPPVLRDTAPPFDATATPPLAGVTAFAAPVAASGFQAADPAPADAAPAQAVAMPKEAPLPPRAPARPVLASTEPEPAAADTEEAADEAESQPGFGGQPVGGATIRTAVTMRAAPRNGAAAVGNLTAGQKVQLVACHGWCEVIAEGKRGFIYKRFVDAGTSARANKPGDADAATP</sequence>
<feature type="compositionally biased region" description="Low complexity" evidence="1">
    <location>
        <begin position="327"/>
        <end position="341"/>
    </location>
</feature>
<dbReference type="EMBL" id="CACSAS010000001">
    <property type="protein sequence ID" value="CAA0094027.1"/>
    <property type="molecule type" value="Genomic_DNA"/>
</dbReference>
<name>A0A5S9NTS0_9HYPH</name>
<evidence type="ECO:0000259" key="2">
    <source>
        <dbReference type="Pfam" id="PF08239"/>
    </source>
</evidence>
<evidence type="ECO:0000313" key="3">
    <source>
        <dbReference type="EMBL" id="CAA0094027.1"/>
    </source>
</evidence>
<protein>
    <recommendedName>
        <fullName evidence="2">SH3b domain-containing protein</fullName>
    </recommendedName>
</protein>
<feature type="region of interest" description="Disordered" evidence="1">
    <location>
        <begin position="126"/>
        <end position="169"/>
    </location>
</feature>
<dbReference type="Pfam" id="PF08239">
    <property type="entry name" value="SH3_3"/>
    <property type="match status" value="1"/>
</dbReference>
<dbReference type="Gene3D" id="2.30.30.40">
    <property type="entry name" value="SH3 Domains"/>
    <property type="match status" value="1"/>
</dbReference>
<feature type="region of interest" description="Disordered" evidence="1">
    <location>
        <begin position="317"/>
        <end position="363"/>
    </location>
</feature>
<feature type="compositionally biased region" description="Low complexity" evidence="1">
    <location>
        <begin position="55"/>
        <end position="96"/>
    </location>
</feature>
<reference evidence="3 4" key="1">
    <citation type="submission" date="2019-12" db="EMBL/GenBank/DDBJ databases">
        <authorList>
            <person name="Reyes-Prieto M."/>
        </authorList>
    </citation>
    <scope>NUCLEOTIDE SEQUENCE [LARGE SCALE GENOMIC DNA]</scope>
    <source>
        <strain evidence="3">HF14-78462</strain>
    </source>
</reference>
<proteinExistence type="predicted"/>
<feature type="compositionally biased region" description="Low complexity" evidence="1">
    <location>
        <begin position="131"/>
        <end position="142"/>
    </location>
</feature>